<feature type="domain" description="CRISPR type III-associated protein" evidence="2">
    <location>
        <begin position="9"/>
        <end position="217"/>
    </location>
</feature>
<name>I9AG47_9THEO</name>
<evidence type="ECO:0000313" key="3">
    <source>
        <dbReference type="EMBL" id="EIW00992.1"/>
    </source>
</evidence>
<gene>
    <name evidence="3" type="ORF">ThesiDRAFT1_2134</name>
</gene>
<dbReference type="HOGENOM" id="CLU_762754_0_0_9"/>
<dbReference type="AlphaFoldDB" id="I9AG47"/>
<dbReference type="Proteomes" id="UP000005110">
    <property type="component" value="Chromosome"/>
</dbReference>
<dbReference type="InterPro" id="IPR005537">
    <property type="entry name" value="RAMP_III_fam"/>
</dbReference>
<keyword evidence="1" id="KW-0051">Antiviral defense</keyword>
<protein>
    <submittedName>
        <fullName evidence="3">CRISPR type III-B/RAMP module RAMP protein Cmr1</fullName>
    </submittedName>
</protein>
<dbReference type="RefSeq" id="WP_006570332.1">
    <property type="nucleotide sequence ID" value="NZ_CM001486.1"/>
</dbReference>
<organism evidence="3 4">
    <name type="scientific">Thermoanaerobacter siderophilus SR4</name>
    <dbReference type="NCBI Taxonomy" id="880478"/>
    <lineage>
        <taxon>Bacteria</taxon>
        <taxon>Bacillati</taxon>
        <taxon>Bacillota</taxon>
        <taxon>Clostridia</taxon>
        <taxon>Thermoanaerobacterales</taxon>
        <taxon>Thermoanaerobacteraceae</taxon>
        <taxon>Thermoanaerobacter</taxon>
    </lineage>
</organism>
<accession>I9AG47</accession>
<reference evidence="3 4" key="1">
    <citation type="submission" date="2012-02" db="EMBL/GenBank/DDBJ databases">
        <title>Improved High-Quality Draft sequence of Thermoanaerobacter siderophilus SR4.</title>
        <authorList>
            <consortium name="US DOE Joint Genome Institute"/>
            <person name="Lucas S."/>
            <person name="Han J."/>
            <person name="Lapidus A."/>
            <person name="Cheng J.-F."/>
            <person name="Goodwin L."/>
            <person name="Pitluck S."/>
            <person name="Peters L."/>
            <person name="Detter J.C."/>
            <person name="Han C."/>
            <person name="Tapia R."/>
            <person name="Land M."/>
            <person name="Hauser L."/>
            <person name="Kyrpides N."/>
            <person name="Ivanova N."/>
            <person name="Pagani I."/>
            <person name="Hemme C."/>
            <person name="Woyke T."/>
        </authorList>
    </citation>
    <scope>NUCLEOTIDE SEQUENCE [LARGE SCALE GENOMIC DNA]</scope>
    <source>
        <strain evidence="3 4">SR4</strain>
    </source>
</reference>
<dbReference type="NCBIfam" id="TIGR01894">
    <property type="entry name" value="cas_TM1795_cmr1"/>
    <property type="match status" value="1"/>
</dbReference>
<dbReference type="EMBL" id="CM001486">
    <property type="protein sequence ID" value="EIW00992.1"/>
    <property type="molecule type" value="Genomic_DNA"/>
</dbReference>
<dbReference type="GO" id="GO:0051607">
    <property type="term" value="P:defense response to virus"/>
    <property type="evidence" value="ECO:0007669"/>
    <property type="project" value="UniProtKB-KW"/>
</dbReference>
<dbReference type="InterPro" id="IPR007522">
    <property type="entry name" value="CRISPR-assoc_prot_TM1795"/>
</dbReference>
<proteinExistence type="predicted"/>
<evidence type="ECO:0000313" key="4">
    <source>
        <dbReference type="Proteomes" id="UP000005110"/>
    </source>
</evidence>
<sequence length="362" mass="42678">MSKKEVTVRLETITPLWTGDAWQENVKIRSSSLMGSLRFWFEIFLMAATDLLPSTYDYNSEKLGPSKYRQDILSNLNKGLTMKEAEIEAFKFQKISLPSFIFGCNGLKSKIEIENITYDDNLLNNELDLPFAIYKNKRDKEFIEVSSNDKQKLYEIRKNRNNHIWYFPQEYLYGDFYITFSFAYEDLAEKIFYPLLNFIQQYGFIGGKNNLGFGRVKFTIVDGDLSKYRTFDFSDFDYGKKYLYEAFEENTSKFEDMYDIYKIGFYKKGEKNFVNSDLSKKHIKQLIKELLSDKAFNRAAFKKNNPNEVEKRHFLFGISKGNINATKIIPWINKVDDTKYEYGYISLVMLNRFEQKAGVKNV</sequence>
<keyword evidence="4" id="KW-1185">Reference proteome</keyword>
<evidence type="ECO:0000259" key="2">
    <source>
        <dbReference type="Pfam" id="PF03787"/>
    </source>
</evidence>
<dbReference type="PATRIC" id="fig|880478.3.peg.548"/>
<evidence type="ECO:0000256" key="1">
    <source>
        <dbReference type="ARBA" id="ARBA00023118"/>
    </source>
</evidence>
<dbReference type="Pfam" id="PF03787">
    <property type="entry name" value="RAMPs"/>
    <property type="match status" value="1"/>
</dbReference>